<comment type="caution">
    <text evidence="2">The sequence shown here is derived from an EMBL/GenBank/DDBJ whole genome shotgun (WGS) entry which is preliminary data.</text>
</comment>
<feature type="region of interest" description="Disordered" evidence="1">
    <location>
        <begin position="105"/>
        <end position="139"/>
    </location>
</feature>
<evidence type="ECO:0000313" key="2">
    <source>
        <dbReference type="EMBL" id="KAJ7738648.1"/>
    </source>
</evidence>
<dbReference type="Proteomes" id="UP001215598">
    <property type="component" value="Unassembled WGS sequence"/>
</dbReference>
<accession>A0AAD7IAI2</accession>
<organism evidence="2 3">
    <name type="scientific">Mycena metata</name>
    <dbReference type="NCBI Taxonomy" id="1033252"/>
    <lineage>
        <taxon>Eukaryota</taxon>
        <taxon>Fungi</taxon>
        <taxon>Dikarya</taxon>
        <taxon>Basidiomycota</taxon>
        <taxon>Agaricomycotina</taxon>
        <taxon>Agaricomycetes</taxon>
        <taxon>Agaricomycetidae</taxon>
        <taxon>Agaricales</taxon>
        <taxon>Marasmiineae</taxon>
        <taxon>Mycenaceae</taxon>
        <taxon>Mycena</taxon>
    </lineage>
</organism>
<sequence>MQVAVKPQVASFRLKTLVHVDPTSTFSPEHQTSRAQYQTAQHPNPQRLDALYQWQLSSVPQARPIEVLNLRWFDQWLLFKLYTLTALDRSHLSFLPLNLSDDSMVYKNNGTSQSRRRRKRAQRDAERSMRDHDLARADARSRKSVEQTFALSDWEESIAECKNLSPACRENPLWDLGGAEFSNQQAAAADGRISPDHRSVD</sequence>
<proteinExistence type="predicted"/>
<dbReference type="AlphaFoldDB" id="A0AAD7IAI2"/>
<evidence type="ECO:0000256" key="1">
    <source>
        <dbReference type="SAM" id="MobiDB-lite"/>
    </source>
</evidence>
<reference evidence="2" key="1">
    <citation type="submission" date="2023-03" db="EMBL/GenBank/DDBJ databases">
        <title>Massive genome expansion in bonnet fungi (Mycena s.s.) driven by repeated elements and novel gene families across ecological guilds.</title>
        <authorList>
            <consortium name="Lawrence Berkeley National Laboratory"/>
            <person name="Harder C.B."/>
            <person name="Miyauchi S."/>
            <person name="Viragh M."/>
            <person name="Kuo A."/>
            <person name="Thoen E."/>
            <person name="Andreopoulos B."/>
            <person name="Lu D."/>
            <person name="Skrede I."/>
            <person name="Drula E."/>
            <person name="Henrissat B."/>
            <person name="Morin E."/>
            <person name="Kohler A."/>
            <person name="Barry K."/>
            <person name="LaButti K."/>
            <person name="Morin E."/>
            <person name="Salamov A."/>
            <person name="Lipzen A."/>
            <person name="Mereny Z."/>
            <person name="Hegedus B."/>
            <person name="Baldrian P."/>
            <person name="Stursova M."/>
            <person name="Weitz H."/>
            <person name="Taylor A."/>
            <person name="Grigoriev I.V."/>
            <person name="Nagy L.G."/>
            <person name="Martin F."/>
            <person name="Kauserud H."/>
        </authorList>
    </citation>
    <scope>NUCLEOTIDE SEQUENCE</scope>
    <source>
        <strain evidence="2">CBHHK182m</strain>
    </source>
</reference>
<dbReference type="EMBL" id="JARKIB010000111">
    <property type="protein sequence ID" value="KAJ7738648.1"/>
    <property type="molecule type" value="Genomic_DNA"/>
</dbReference>
<keyword evidence="3" id="KW-1185">Reference proteome</keyword>
<evidence type="ECO:0000313" key="3">
    <source>
        <dbReference type="Proteomes" id="UP001215598"/>
    </source>
</evidence>
<protein>
    <submittedName>
        <fullName evidence="2">Uncharacterized protein</fullName>
    </submittedName>
</protein>
<gene>
    <name evidence="2" type="ORF">B0H16DRAFT_1694791</name>
</gene>
<name>A0AAD7IAI2_9AGAR</name>
<feature type="compositionally biased region" description="Basic and acidic residues" evidence="1">
    <location>
        <begin position="122"/>
        <end position="139"/>
    </location>
</feature>